<proteinExistence type="inferred from homology"/>
<comment type="catalytic activity">
    <reaction evidence="3">
        <text>(2R,3S)-3-isopropylmalate = (2S)-2-isopropylmalate</text>
        <dbReference type="Rhea" id="RHEA:32287"/>
        <dbReference type="ChEBI" id="CHEBI:1178"/>
        <dbReference type="ChEBI" id="CHEBI:35121"/>
        <dbReference type="EC" id="4.2.1.33"/>
    </reaction>
</comment>
<dbReference type="STRING" id="584708.Apau_1888"/>
<keyword evidence="3" id="KW-0100">Branched-chain amino acid biosynthesis</keyword>
<evidence type="ECO:0000256" key="2">
    <source>
        <dbReference type="ARBA" id="ARBA00023239"/>
    </source>
</evidence>
<protein>
    <recommendedName>
        <fullName evidence="3">3-isopropylmalate dehydratase small subunit</fullName>
        <ecNumber evidence="3">4.2.1.33</ecNumber>
    </recommendedName>
    <alternativeName>
        <fullName evidence="3">Alpha-IPM isomerase</fullName>
        <shortName evidence="3">IPMI</shortName>
    </alternativeName>
    <alternativeName>
        <fullName evidence="3">Isopropylmalate isomerase</fullName>
    </alternativeName>
</protein>
<dbReference type="Gene3D" id="3.20.19.10">
    <property type="entry name" value="Aconitase, domain 4"/>
    <property type="match status" value="1"/>
</dbReference>
<keyword evidence="3" id="KW-0028">Amino-acid biosynthesis</keyword>
<comment type="pathway">
    <text evidence="3">Amino-acid biosynthesis; L-leucine biosynthesis; L-leucine from 3-methyl-2-oxobutanoate: step 2/4.</text>
</comment>
<evidence type="ECO:0000259" key="4">
    <source>
        <dbReference type="Pfam" id="PF00694"/>
    </source>
</evidence>
<dbReference type="EMBL" id="CM001022">
    <property type="protein sequence ID" value="EFQ24302.1"/>
    <property type="molecule type" value="Genomic_DNA"/>
</dbReference>
<dbReference type="GO" id="GO:0003861">
    <property type="term" value="F:3-isopropylmalate dehydratase activity"/>
    <property type="evidence" value="ECO:0007669"/>
    <property type="project" value="UniProtKB-UniRule"/>
</dbReference>
<dbReference type="PANTHER" id="PTHR43345">
    <property type="entry name" value="3-ISOPROPYLMALATE DEHYDRATASE SMALL SUBUNIT 2-RELATED-RELATED"/>
    <property type="match status" value="1"/>
</dbReference>
<sequence length="175" mass="19351">MSDAILRGKAWVFGDDVDTDLIYHNKYLAETDPKKMAQYSFEYYPGKEHFAKEVKPGDFVVAGRNFGTGSSREHAVYCLKEIGVPVVLAENYARIYYRNAINNGYPVLFVNGMSDAIKAGKIQDGDELEVDLATGRIKNVTKGTEFHGDAVTDLEKDIMGAGGLIEYLKAQAAKK</sequence>
<dbReference type="InterPro" id="IPR000573">
    <property type="entry name" value="AconitaseA/IPMdHydase_ssu_swvl"/>
</dbReference>
<dbReference type="EC" id="4.2.1.33" evidence="3"/>
<evidence type="ECO:0000313" key="6">
    <source>
        <dbReference type="Proteomes" id="UP000005096"/>
    </source>
</evidence>
<dbReference type="HAMAP" id="MF_01032">
    <property type="entry name" value="LeuD_type2"/>
    <property type="match status" value="1"/>
</dbReference>
<dbReference type="SUPFAM" id="SSF52016">
    <property type="entry name" value="LeuD/IlvD-like"/>
    <property type="match status" value="1"/>
</dbReference>
<dbReference type="GO" id="GO:0009098">
    <property type="term" value="P:L-leucine biosynthetic process"/>
    <property type="evidence" value="ECO:0007669"/>
    <property type="project" value="UniProtKB-UniRule"/>
</dbReference>
<comment type="subunit">
    <text evidence="3">Heterodimer of LeuC and LeuD.</text>
</comment>
<dbReference type="CDD" id="cd01577">
    <property type="entry name" value="IPMI_Swivel"/>
    <property type="match status" value="1"/>
</dbReference>
<gene>
    <name evidence="3" type="primary">leuD</name>
    <name evidence="5" type="ORF">Apau_1888</name>
</gene>
<dbReference type="Pfam" id="PF00694">
    <property type="entry name" value="Aconitase_C"/>
    <property type="match status" value="1"/>
</dbReference>
<accession>E3CWE7</accession>
<keyword evidence="6" id="KW-1185">Reference proteome</keyword>
<evidence type="ECO:0000313" key="5">
    <source>
        <dbReference type="EMBL" id="EFQ24302.1"/>
    </source>
</evidence>
<dbReference type="RefSeq" id="WP_006301535.1">
    <property type="nucleotide sequence ID" value="NZ_CM001022.1"/>
</dbReference>
<name>E3CWE7_9BACT</name>
<dbReference type="NCBIfam" id="TIGR02087">
    <property type="entry name" value="LEUD_arch"/>
    <property type="match status" value="1"/>
</dbReference>
<dbReference type="UniPathway" id="UPA00048">
    <property type="reaction ID" value="UER00071"/>
</dbReference>
<organism evidence="5 6">
    <name type="scientific">Aminomonas paucivorans DSM 12260</name>
    <dbReference type="NCBI Taxonomy" id="584708"/>
    <lineage>
        <taxon>Bacteria</taxon>
        <taxon>Thermotogati</taxon>
        <taxon>Synergistota</taxon>
        <taxon>Synergistia</taxon>
        <taxon>Synergistales</taxon>
        <taxon>Synergistaceae</taxon>
        <taxon>Aminomonas</taxon>
    </lineage>
</organism>
<keyword evidence="2 3" id="KW-0456">Lyase</keyword>
<dbReference type="InterPro" id="IPR033940">
    <property type="entry name" value="IPMI_Swivel"/>
</dbReference>
<evidence type="ECO:0000256" key="3">
    <source>
        <dbReference type="HAMAP-Rule" id="MF_01032"/>
    </source>
</evidence>
<reference evidence="5 6" key="1">
    <citation type="journal article" date="2010" name="Stand. Genomic Sci.">
        <title>Non-contiguous finished genome sequence of Aminomonas paucivorans type strain (GLU-3).</title>
        <authorList>
            <person name="Pitluck S."/>
            <person name="Yasawong M."/>
            <person name="Held B."/>
            <person name="Lapidus A."/>
            <person name="Nolan M."/>
            <person name="Copeland A."/>
            <person name="Lucas S."/>
            <person name="Del Rio T.G."/>
            <person name="Tice H."/>
            <person name="Cheng J.F."/>
            <person name="Chertkov O."/>
            <person name="Goodwin L."/>
            <person name="Tapia R."/>
            <person name="Han C."/>
            <person name="Liolios K."/>
            <person name="Ivanova N."/>
            <person name="Mavromatis K."/>
            <person name="Ovchinnikova G."/>
            <person name="Pati A."/>
            <person name="Chen A."/>
            <person name="Palaniappan K."/>
            <person name="Land M."/>
            <person name="Hauser L."/>
            <person name="Chang Y.J."/>
            <person name="Jeffries C.D."/>
            <person name="Pukall R."/>
            <person name="Spring S."/>
            <person name="Rohde M."/>
            <person name="Sikorski J."/>
            <person name="Goker M."/>
            <person name="Woyke T."/>
            <person name="Bristow J."/>
            <person name="Eisen J.A."/>
            <person name="Markowitz V."/>
            <person name="Hugenholtz P."/>
            <person name="Kyrpides N.C."/>
            <person name="Klenk H.P."/>
        </authorList>
    </citation>
    <scope>NUCLEOTIDE SEQUENCE [LARGE SCALE GENOMIC DNA]</scope>
    <source>
        <strain evidence="5 6">DSM 12260</strain>
    </source>
</reference>
<evidence type="ECO:0000256" key="1">
    <source>
        <dbReference type="ARBA" id="ARBA00009869"/>
    </source>
</evidence>
<dbReference type="OrthoDB" id="9777465at2"/>
<dbReference type="PANTHER" id="PTHR43345:SF2">
    <property type="entry name" value="3-ISOPROPYLMALATE DEHYDRATASE SMALL SUBUNIT 1"/>
    <property type="match status" value="1"/>
</dbReference>
<dbReference type="PaxDb" id="584708-Apau_1888"/>
<dbReference type="HOGENOM" id="CLU_081378_1_1_0"/>
<comment type="similarity">
    <text evidence="1 3">Belongs to the LeuD family. LeuD type 2 subfamily.</text>
</comment>
<dbReference type="Proteomes" id="UP000005096">
    <property type="component" value="Chromosome"/>
</dbReference>
<keyword evidence="3" id="KW-0432">Leucine biosynthesis</keyword>
<dbReference type="eggNOG" id="COG0066">
    <property type="taxonomic scope" value="Bacteria"/>
</dbReference>
<dbReference type="InterPro" id="IPR011827">
    <property type="entry name" value="LeuD_type2/HacB/DmdB"/>
</dbReference>
<dbReference type="InterPro" id="IPR050075">
    <property type="entry name" value="LeuD"/>
</dbReference>
<dbReference type="InterPro" id="IPR015928">
    <property type="entry name" value="Aconitase/3IPM_dehydase_swvl"/>
</dbReference>
<dbReference type="AlphaFoldDB" id="E3CWE7"/>
<comment type="function">
    <text evidence="3">Catalyzes the isomerization between 2-isopropylmalate and 3-isopropylmalate, via the formation of 2-isopropylmaleate.</text>
</comment>
<feature type="domain" description="Aconitase A/isopropylmalate dehydratase small subunit swivel" evidence="4">
    <location>
        <begin position="56"/>
        <end position="105"/>
    </location>
</feature>